<comment type="subcellular location">
    <subcellularLocation>
        <location evidence="1 8">Nucleus</location>
    </subcellularLocation>
</comment>
<dbReference type="GO" id="GO:0006351">
    <property type="term" value="P:DNA-templated transcription"/>
    <property type="evidence" value="ECO:0007669"/>
    <property type="project" value="InterPro"/>
</dbReference>
<comment type="function">
    <text evidence="7 8">DNA-dependent RNA polymerase catalyzes the transcription of DNA into RNA using the four ribonucleoside triphosphates as substrates. Specific core component of RNA polymerase III which synthesizes small RNAs, such as 5S rRNA and tRNAs.</text>
</comment>
<keyword evidence="6 8" id="KW-0539">Nucleus</keyword>
<dbReference type="OrthoDB" id="272392at2759"/>
<reference evidence="13" key="1">
    <citation type="journal article" date="2020" name="Stud. Mycol.">
        <title>101 Dothideomycetes genomes: a test case for predicting lifestyles and emergence of pathogens.</title>
        <authorList>
            <person name="Haridas S."/>
            <person name="Albert R."/>
            <person name="Binder M."/>
            <person name="Bloem J."/>
            <person name="Labutti K."/>
            <person name="Salamov A."/>
            <person name="Andreopoulos B."/>
            <person name="Baker S."/>
            <person name="Barry K."/>
            <person name="Bills G."/>
            <person name="Bluhm B."/>
            <person name="Cannon C."/>
            <person name="Castanera R."/>
            <person name="Culley D."/>
            <person name="Daum C."/>
            <person name="Ezra D."/>
            <person name="Gonzalez J."/>
            <person name="Henrissat B."/>
            <person name="Kuo A."/>
            <person name="Liang C."/>
            <person name="Lipzen A."/>
            <person name="Lutzoni F."/>
            <person name="Magnuson J."/>
            <person name="Mondo S."/>
            <person name="Nolan M."/>
            <person name="Ohm R."/>
            <person name="Pangilinan J."/>
            <person name="Park H.-J."/>
            <person name="Ramirez L."/>
            <person name="Alfaro M."/>
            <person name="Sun H."/>
            <person name="Tritt A."/>
            <person name="Yoshinaga Y."/>
            <person name="Zwiers L.-H."/>
            <person name="Turgeon B."/>
            <person name="Goodwin S."/>
            <person name="Spatafora J."/>
            <person name="Crous P."/>
            <person name="Grigoriev I."/>
        </authorList>
    </citation>
    <scope>NUCLEOTIDE SEQUENCE</scope>
    <source>
        <strain evidence="13">CBS 113389</strain>
    </source>
</reference>
<evidence type="ECO:0000256" key="1">
    <source>
        <dbReference type="ARBA" id="ARBA00004123"/>
    </source>
</evidence>
<feature type="region of interest" description="Disordered" evidence="9">
    <location>
        <begin position="395"/>
        <end position="424"/>
    </location>
</feature>
<dbReference type="InterPro" id="IPR036388">
    <property type="entry name" value="WH-like_DNA-bd_sf"/>
</dbReference>
<dbReference type="Gene3D" id="1.10.10.10">
    <property type="entry name" value="Winged helix-like DNA-binding domain superfamily/Winged helix DNA-binding domain"/>
    <property type="match status" value="2"/>
</dbReference>
<comment type="subunit">
    <text evidence="3 8">Component of the RNA polymerase III (Pol III) complex consisting of 17 subunits.</text>
</comment>
<comment type="similarity">
    <text evidence="2 8">Belongs to the RNA polymerase beta chain family.</text>
</comment>
<feature type="domain" description="RNA polymerase III Rpc82 C -terminal" evidence="10">
    <location>
        <begin position="176"/>
        <end position="479"/>
    </location>
</feature>
<dbReference type="EMBL" id="MU001643">
    <property type="protein sequence ID" value="KAF2478795.1"/>
    <property type="molecule type" value="Genomic_DNA"/>
</dbReference>
<dbReference type="GO" id="GO:0003697">
    <property type="term" value="F:single-stranded DNA binding"/>
    <property type="evidence" value="ECO:0007669"/>
    <property type="project" value="UniProtKB-UniRule"/>
</dbReference>
<feature type="region of interest" description="Disordered" evidence="9">
    <location>
        <begin position="355"/>
        <end position="380"/>
    </location>
</feature>
<evidence type="ECO:0000259" key="12">
    <source>
        <dbReference type="Pfam" id="PF22536"/>
    </source>
</evidence>
<sequence length="685" mass="76743">MSPPLAELCTLLVGNAFGDLAARIFITLAEHGRMHLPALRRISAIPLRRLKVGLTTLIQHHIVLYYAEDEDAPTFFQLDWTAAYSLIRCHKFLQAIEEREGVIAKGLVANVLHLGHTSVGNLAEEYGLLPTSKRDSGIDTGEEHVADHDMVNGTAQNGEADHPAKDKITLADFHTTLRRLLKQGILVKVNERTFVPYADLQEEIKETVIAEDFPDGKITGSKKSKEFQEKVNTLKRKYQDEDAYSDTRDIGSHGEIMRSDTAEPKNKRLKPNYLSNGTHHHAGMAESNIEAINGAIDKLPNDMIVRVNFEKVTVLIRNRCFAQMATSSLGPVTGAVYAALLRALEDHAVALRRDPKIYQDRNEDEDEENDDDDDDTDPLPAVTDIEVEKYLDQSIEPADDDGPPPNLPNGSGGDHDHTDSNAVDGTANPVLAAIEQEHFSDSEIDEGPGMINLLKRRRKRLALIDTHLEILSEHDKAFCMRSPASARTSAKTYVDFSLIGGSLVVDNIDAMVLARHGHIAHRTVRIIRQFEKLDEKPISQMSQQPFQSACALLTKLSYNGIVESQELPKDNRRVPNSALYLYWVDDDRIRRNQLMRAYQGMARSLQRLKSVREGRFRGVIEKAARIGISTDEEIAESALLSSTDKEELKKWREMEETLLVQVDRLDDIVGVYRDYSGTDASLMMM</sequence>
<dbReference type="Pfam" id="PF08221">
    <property type="entry name" value="HTH_9"/>
    <property type="match status" value="1"/>
</dbReference>
<dbReference type="Pfam" id="PF22536">
    <property type="entry name" value="WHD_POLR3C"/>
    <property type="match status" value="1"/>
</dbReference>
<keyword evidence="5 8" id="KW-0804">Transcription</keyword>
<evidence type="ECO:0000256" key="8">
    <source>
        <dbReference type="RuleBase" id="RU367076"/>
    </source>
</evidence>
<name>A0A6A6PFR9_9PEZI</name>
<dbReference type="GO" id="GO:0005666">
    <property type="term" value="C:RNA polymerase III complex"/>
    <property type="evidence" value="ECO:0007669"/>
    <property type="project" value="UniProtKB-UniRule"/>
</dbReference>
<dbReference type="InterPro" id="IPR055207">
    <property type="entry name" value="POLR3C_WHD"/>
</dbReference>
<evidence type="ECO:0000256" key="4">
    <source>
        <dbReference type="ARBA" id="ARBA00022478"/>
    </source>
</evidence>
<protein>
    <recommendedName>
        <fullName evidence="8">DNA-directed RNA polymerase III subunit RPC3</fullName>
        <shortName evidence="8">RNA polymerase III subunit C3</shortName>
    </recommendedName>
</protein>
<gene>
    <name evidence="13" type="ORF">BDY17DRAFT_287702</name>
</gene>
<dbReference type="AlphaFoldDB" id="A0A6A6PFR9"/>
<organism evidence="13 14">
    <name type="scientific">Neohortaea acidophila</name>
    <dbReference type="NCBI Taxonomy" id="245834"/>
    <lineage>
        <taxon>Eukaryota</taxon>
        <taxon>Fungi</taxon>
        <taxon>Dikarya</taxon>
        <taxon>Ascomycota</taxon>
        <taxon>Pezizomycotina</taxon>
        <taxon>Dothideomycetes</taxon>
        <taxon>Dothideomycetidae</taxon>
        <taxon>Mycosphaerellales</taxon>
        <taxon>Teratosphaeriaceae</taxon>
        <taxon>Neohortaea</taxon>
    </lineage>
</organism>
<dbReference type="InterPro" id="IPR013197">
    <property type="entry name" value="RNA_pol_III_RPC82-rel_HTH"/>
</dbReference>
<feature type="domain" description="DNA-directed RNA polymerase III subunit RPC3 winged-helix" evidence="12">
    <location>
        <begin position="508"/>
        <end position="584"/>
    </location>
</feature>
<dbReference type="RefSeq" id="XP_033585365.1">
    <property type="nucleotide sequence ID" value="XM_033732138.1"/>
</dbReference>
<evidence type="ECO:0000259" key="10">
    <source>
        <dbReference type="Pfam" id="PF05645"/>
    </source>
</evidence>
<dbReference type="PANTHER" id="PTHR12949">
    <property type="entry name" value="RNA POLYMERASE III DNA DIRECTED -RELATED"/>
    <property type="match status" value="1"/>
</dbReference>
<evidence type="ECO:0000313" key="14">
    <source>
        <dbReference type="Proteomes" id="UP000799767"/>
    </source>
</evidence>
<dbReference type="GeneID" id="54473140"/>
<accession>A0A6A6PFR9</accession>
<proteinExistence type="inferred from homology"/>
<evidence type="ECO:0000256" key="9">
    <source>
        <dbReference type="SAM" id="MobiDB-lite"/>
    </source>
</evidence>
<evidence type="ECO:0000256" key="3">
    <source>
        <dbReference type="ARBA" id="ARBA00011206"/>
    </source>
</evidence>
<keyword evidence="4 8" id="KW-0240">DNA-directed RNA polymerase</keyword>
<evidence type="ECO:0000313" key="13">
    <source>
        <dbReference type="EMBL" id="KAF2478795.1"/>
    </source>
</evidence>
<dbReference type="Proteomes" id="UP000799767">
    <property type="component" value="Unassembled WGS sequence"/>
</dbReference>
<feature type="compositionally biased region" description="Acidic residues" evidence="9">
    <location>
        <begin position="362"/>
        <end position="377"/>
    </location>
</feature>
<dbReference type="PANTHER" id="PTHR12949:SF0">
    <property type="entry name" value="DNA-DIRECTED RNA POLYMERASE III SUBUNIT RPC3"/>
    <property type="match status" value="1"/>
</dbReference>
<feature type="domain" description="RNA polymerase III subunit RPC82-related helix-turn-helix" evidence="11">
    <location>
        <begin position="7"/>
        <end position="67"/>
    </location>
</feature>
<keyword evidence="14" id="KW-1185">Reference proteome</keyword>
<evidence type="ECO:0000256" key="5">
    <source>
        <dbReference type="ARBA" id="ARBA00023163"/>
    </source>
</evidence>
<dbReference type="InterPro" id="IPR039748">
    <property type="entry name" value="RPC3"/>
</dbReference>
<evidence type="ECO:0000256" key="7">
    <source>
        <dbReference type="ARBA" id="ARBA00025127"/>
    </source>
</evidence>
<dbReference type="InterPro" id="IPR008806">
    <property type="entry name" value="RNA_pol_III_Rpc82_C"/>
</dbReference>
<evidence type="ECO:0000259" key="11">
    <source>
        <dbReference type="Pfam" id="PF08221"/>
    </source>
</evidence>
<evidence type="ECO:0000256" key="6">
    <source>
        <dbReference type="ARBA" id="ARBA00023242"/>
    </source>
</evidence>
<dbReference type="Pfam" id="PF05645">
    <property type="entry name" value="RNA_pol_Rpc82"/>
    <property type="match status" value="1"/>
</dbReference>
<evidence type="ECO:0000256" key="2">
    <source>
        <dbReference type="ARBA" id="ARBA00006835"/>
    </source>
</evidence>